<proteinExistence type="predicted"/>
<name>A0A2D1ADZ6_9CAUD</name>
<organism evidence="1 2">
    <name type="scientific">Rhodococcus phage Trina</name>
    <dbReference type="NCBI Taxonomy" id="2027905"/>
    <lineage>
        <taxon>Viruses</taxon>
        <taxon>Duplodnaviria</taxon>
        <taxon>Heunggongvirae</taxon>
        <taxon>Uroviricota</taxon>
        <taxon>Caudoviricetes</taxon>
        <taxon>Trinavirus</taxon>
        <taxon>Trinavirus trina</taxon>
    </lineage>
</organism>
<gene>
    <name evidence="1" type="ORF">SEA_TRINA_103</name>
</gene>
<sequence>MNEFEDESLVQETDRNAALLMCVAILAYQIEFGEPVNVDANIVNDIIKSSQHTNKSVPKIEFLGNGEGRMTVKVSMHEPEEFDLGDAE</sequence>
<dbReference type="Proteomes" id="UP000231419">
    <property type="component" value="Segment"/>
</dbReference>
<protein>
    <submittedName>
        <fullName evidence="1">Uncharacterized protein</fullName>
    </submittedName>
</protein>
<accession>A0A2D1ADZ6</accession>
<keyword evidence="2" id="KW-1185">Reference proteome</keyword>
<evidence type="ECO:0000313" key="1">
    <source>
        <dbReference type="EMBL" id="ASZ74917.1"/>
    </source>
</evidence>
<evidence type="ECO:0000313" key="2">
    <source>
        <dbReference type="Proteomes" id="UP000231419"/>
    </source>
</evidence>
<dbReference type="EMBL" id="MF668286">
    <property type="protein sequence ID" value="ASZ74917.1"/>
    <property type="molecule type" value="Genomic_DNA"/>
</dbReference>
<reference evidence="2" key="1">
    <citation type="submission" date="2017-08" db="EMBL/GenBank/DDBJ databases">
        <authorList>
            <person name="de Groot N.N."/>
        </authorList>
    </citation>
    <scope>NUCLEOTIDE SEQUENCE [LARGE SCALE GENOMIC DNA]</scope>
</reference>